<accession>A0A074X358</accession>
<dbReference type="InterPro" id="IPR011993">
    <property type="entry name" value="PH-like_dom_sf"/>
</dbReference>
<feature type="region of interest" description="Disordered" evidence="2">
    <location>
        <begin position="120"/>
        <end position="384"/>
    </location>
</feature>
<keyword evidence="1" id="KW-0343">GTPase activation</keyword>
<evidence type="ECO:0000259" key="4">
    <source>
        <dbReference type="PROSITE" id="PS50238"/>
    </source>
</evidence>
<feature type="compositionally biased region" description="Basic and acidic residues" evidence="2">
    <location>
        <begin position="257"/>
        <end position="276"/>
    </location>
</feature>
<gene>
    <name evidence="5" type="ORF">M436DRAFT_35392</name>
</gene>
<feature type="compositionally biased region" description="Polar residues" evidence="2">
    <location>
        <begin position="170"/>
        <end position="183"/>
    </location>
</feature>
<feature type="region of interest" description="Disordered" evidence="2">
    <location>
        <begin position="1058"/>
        <end position="1151"/>
    </location>
</feature>
<dbReference type="SMART" id="SM00324">
    <property type="entry name" value="RhoGAP"/>
    <property type="match status" value="1"/>
</dbReference>
<dbReference type="PROSITE" id="PS50003">
    <property type="entry name" value="PH_DOMAIN"/>
    <property type="match status" value="1"/>
</dbReference>
<evidence type="ECO:0000256" key="1">
    <source>
        <dbReference type="ARBA" id="ARBA00022468"/>
    </source>
</evidence>
<feature type="region of interest" description="Disordered" evidence="2">
    <location>
        <begin position="715"/>
        <end position="753"/>
    </location>
</feature>
<dbReference type="SUPFAM" id="SSF48350">
    <property type="entry name" value="GTPase activation domain, GAP"/>
    <property type="match status" value="1"/>
</dbReference>
<feature type="compositionally biased region" description="Polar residues" evidence="2">
    <location>
        <begin position="1078"/>
        <end position="1102"/>
    </location>
</feature>
<dbReference type="PANTHER" id="PTHR23176">
    <property type="entry name" value="RHO/RAC/CDC GTPASE-ACTIVATING PROTEIN"/>
    <property type="match status" value="1"/>
</dbReference>
<dbReference type="Gene3D" id="1.10.555.10">
    <property type="entry name" value="Rho GTPase activation protein"/>
    <property type="match status" value="1"/>
</dbReference>
<dbReference type="InterPro" id="IPR000198">
    <property type="entry name" value="RhoGAP_dom"/>
</dbReference>
<name>A0A074X358_9PEZI</name>
<feature type="region of interest" description="Disordered" evidence="2">
    <location>
        <begin position="766"/>
        <end position="801"/>
    </location>
</feature>
<reference evidence="5 6" key="1">
    <citation type="journal article" date="2014" name="BMC Genomics">
        <title>Genome sequencing of four Aureobasidium pullulans varieties: biotechnological potential, stress tolerance, and description of new species.</title>
        <authorList>
            <person name="Gostin Ar C."/>
            <person name="Ohm R.A."/>
            <person name="Kogej T."/>
            <person name="Sonjak S."/>
            <person name="Turk M."/>
            <person name="Zajc J."/>
            <person name="Zalar P."/>
            <person name="Grube M."/>
            <person name="Sun H."/>
            <person name="Han J."/>
            <person name="Sharma A."/>
            <person name="Chiniquy J."/>
            <person name="Ngan C.Y."/>
            <person name="Lipzen A."/>
            <person name="Barry K."/>
            <person name="Grigoriev I.V."/>
            <person name="Gunde-Cimerman N."/>
        </authorList>
    </citation>
    <scope>NUCLEOTIDE SEQUENCE [LARGE SCALE GENOMIC DNA]</scope>
    <source>
        <strain evidence="5 6">CBS 147.97</strain>
    </source>
</reference>
<feature type="region of interest" description="Disordered" evidence="2">
    <location>
        <begin position="401"/>
        <end position="432"/>
    </location>
</feature>
<feature type="compositionally biased region" description="Pro residues" evidence="2">
    <location>
        <begin position="370"/>
        <end position="380"/>
    </location>
</feature>
<evidence type="ECO:0000313" key="5">
    <source>
        <dbReference type="EMBL" id="KEQ78169.1"/>
    </source>
</evidence>
<dbReference type="GeneID" id="25408444"/>
<dbReference type="HOGENOM" id="CLU_002671_0_0_1"/>
<dbReference type="GO" id="GO:0005096">
    <property type="term" value="F:GTPase activator activity"/>
    <property type="evidence" value="ECO:0007669"/>
    <property type="project" value="UniProtKB-KW"/>
</dbReference>
<feature type="compositionally biased region" description="Low complexity" evidence="2">
    <location>
        <begin position="158"/>
        <end position="167"/>
    </location>
</feature>
<feature type="compositionally biased region" description="Polar residues" evidence="2">
    <location>
        <begin position="1111"/>
        <end position="1121"/>
    </location>
</feature>
<dbReference type="InterPro" id="IPR001849">
    <property type="entry name" value="PH_domain"/>
</dbReference>
<evidence type="ECO:0000256" key="2">
    <source>
        <dbReference type="SAM" id="MobiDB-lite"/>
    </source>
</evidence>
<feature type="compositionally biased region" description="Polar residues" evidence="2">
    <location>
        <begin position="1128"/>
        <end position="1144"/>
    </location>
</feature>
<dbReference type="InterPro" id="IPR050729">
    <property type="entry name" value="Rho-GAP"/>
</dbReference>
<organism evidence="5 6">
    <name type="scientific">Aureobasidium namibiae CBS 147.97</name>
    <dbReference type="NCBI Taxonomy" id="1043004"/>
    <lineage>
        <taxon>Eukaryota</taxon>
        <taxon>Fungi</taxon>
        <taxon>Dikarya</taxon>
        <taxon>Ascomycota</taxon>
        <taxon>Pezizomycotina</taxon>
        <taxon>Dothideomycetes</taxon>
        <taxon>Dothideomycetidae</taxon>
        <taxon>Dothideales</taxon>
        <taxon>Saccotheciaceae</taxon>
        <taxon>Aureobasidium</taxon>
    </lineage>
</organism>
<evidence type="ECO:0000313" key="6">
    <source>
        <dbReference type="Proteomes" id="UP000027730"/>
    </source>
</evidence>
<dbReference type="STRING" id="1043004.A0A074X358"/>
<proteinExistence type="predicted"/>
<dbReference type="SUPFAM" id="SSF50729">
    <property type="entry name" value="PH domain-like"/>
    <property type="match status" value="1"/>
</dbReference>
<dbReference type="GO" id="GO:0007165">
    <property type="term" value="P:signal transduction"/>
    <property type="evidence" value="ECO:0007669"/>
    <property type="project" value="InterPro"/>
</dbReference>
<feature type="compositionally biased region" description="Low complexity" evidence="2">
    <location>
        <begin position="737"/>
        <end position="753"/>
    </location>
</feature>
<dbReference type="GO" id="GO:0005938">
    <property type="term" value="C:cell cortex"/>
    <property type="evidence" value="ECO:0007669"/>
    <property type="project" value="UniProtKB-ARBA"/>
</dbReference>
<dbReference type="CDD" id="cd13277">
    <property type="entry name" value="PH_Bem3"/>
    <property type="match status" value="1"/>
</dbReference>
<dbReference type="Gene3D" id="2.30.29.30">
    <property type="entry name" value="Pleckstrin-homology domain (PH domain)/Phosphotyrosine-binding domain (PTB)"/>
    <property type="match status" value="1"/>
</dbReference>
<keyword evidence="6" id="KW-1185">Reference proteome</keyword>
<dbReference type="InterPro" id="IPR008936">
    <property type="entry name" value="Rho_GTPase_activation_prot"/>
</dbReference>
<dbReference type="OrthoDB" id="185175at2759"/>
<dbReference type="PROSITE" id="PS50238">
    <property type="entry name" value="RHOGAP"/>
    <property type="match status" value="1"/>
</dbReference>
<dbReference type="FunFam" id="2.30.29.30:FF:000452">
    <property type="entry name" value="Rho GTPase activator (Bem3)"/>
    <property type="match status" value="1"/>
</dbReference>
<dbReference type="SMART" id="SM00233">
    <property type="entry name" value="PH"/>
    <property type="match status" value="1"/>
</dbReference>
<feature type="compositionally biased region" description="Polar residues" evidence="2">
    <location>
        <begin position="401"/>
        <end position="423"/>
    </location>
</feature>
<sequence length="1177" mass="128254">MVPPTPTTASQRGANVSLAQQRTVSMDSTLSSLSSSTAPQPIVRSQSNISLEPTDIPTLIAAAGSPEAAIAKLLQEKHSASTHTTQLWRLVEKQRAMILGLNKDLERTLKEKEKYRKRLKDLVGEQSSRPPTMRESMGSASLDSQSPNLPASSPPLPASASLDSLPAGLQRSTRVQPSVSASSLPGLPTCSAANGPKTPNISDIPQVVSPKSFSSPNQRLRKEKPAPLDLSSAPTMLCEASDSDETPPLSRGRKKTRADDDRLREALASQSEHKETVQNGSRSAPPPTADRRIPAPADLDADPGLLTDAPAQPKRHPVSLTVLSPGLPMSPRPSDRPMNSPMPRAFKQSLTSIPTSPRVGGQTPLSPRAPRQPIPMPPQTPLSFASPHLARAETYQALAASSMSDRLAVPSQSNTPESEQPSNVPAPRSPGEVYRGFVSEQYPGLLLPPNALPSIYVKVDSSRLRPSRQSYMAPRPSEENPVITLAVFARSDRSQLWRVEKSLTAMSVFDQQIKVASNFRTKLPDRSLFTGHAPARMDARRNALGVYFDSMLDTPMDDQAALIICGFLTADAIGPDMPEYFSQEATNPVKIPVVQGAGVRKDGYLTKRGKNFGGWKARYFVLDGPVLKYFEAPGGAILGSIKLSNAQIGKQAQHATRHDDDDNDTDYRHAFLILEPKRKDSTNHVRHVLCAESDEERDAWVEALLHYVDQVASPTISRKQDSMNATRSPRLQKSMNDLSSASSRQSDSSSMLRSIPYQATVPAEAPVIGPNRDLATPSPVNSPAIGDSDYHPQISGPTNGAVIQNAESWGNKKDIITQTKDKKRSIFGFRGRSSSDTVPGSVPKDLIQSESPVLIRPVFGAPLAEAIEIAPPSDVPVHLPAVVYRCIEYLRAKNASSEEGIFRLSGSNIVIKALKERFNTEGDVKLLEGQYYDIHAVASLLKLYLRELPASILTREHHLEFLKGLDVDEKIKVEVFNVLVNKLPRANRELLDILSTFLREIVDREGINKMSVRNVGIVFAPTLNIPAPLISLFVMENDRVFGTPIDITTPVSPYPAADTPLSGVTPESVRSPRHKPSSDFSIPNYNQPGYNQLGFFQQSAPSSREGFDSGIYSSNKENGPTSYHDRFSASNGSRTTQLSNSMSKQAKRDSNALYMNLGPMSLKEAPLSRLREAENNT</sequence>
<evidence type="ECO:0000259" key="3">
    <source>
        <dbReference type="PROSITE" id="PS50003"/>
    </source>
</evidence>
<feature type="domain" description="Rho-GAP" evidence="4">
    <location>
        <begin position="861"/>
        <end position="1052"/>
    </location>
</feature>
<protein>
    <submittedName>
        <fullName evidence="5">RhoGAP-domain-containing protein</fullName>
    </submittedName>
</protein>
<dbReference type="Pfam" id="PF00169">
    <property type="entry name" value="PH"/>
    <property type="match status" value="1"/>
</dbReference>
<dbReference type="RefSeq" id="XP_013431667.1">
    <property type="nucleotide sequence ID" value="XM_013576213.1"/>
</dbReference>
<dbReference type="Pfam" id="PF00620">
    <property type="entry name" value="RhoGAP"/>
    <property type="match status" value="1"/>
</dbReference>
<dbReference type="AlphaFoldDB" id="A0A074X358"/>
<dbReference type="PANTHER" id="PTHR23176:SF129">
    <property type="entry name" value="RHO GTPASE ACTIVATING PROTEIN AT 16F, ISOFORM E-RELATED"/>
    <property type="match status" value="1"/>
</dbReference>
<feature type="compositionally biased region" description="Polar residues" evidence="2">
    <location>
        <begin position="715"/>
        <end position="736"/>
    </location>
</feature>
<dbReference type="EMBL" id="KL584702">
    <property type="protein sequence ID" value="KEQ78169.1"/>
    <property type="molecule type" value="Genomic_DNA"/>
</dbReference>
<feature type="compositionally biased region" description="Polar residues" evidence="2">
    <location>
        <begin position="197"/>
        <end position="218"/>
    </location>
</feature>
<dbReference type="Proteomes" id="UP000027730">
    <property type="component" value="Unassembled WGS sequence"/>
</dbReference>
<feature type="domain" description="PH" evidence="3">
    <location>
        <begin position="598"/>
        <end position="709"/>
    </location>
</feature>